<dbReference type="Pfam" id="PF03810">
    <property type="entry name" value="IBN_N"/>
    <property type="match status" value="1"/>
</dbReference>
<dbReference type="EMBL" id="UYRT01004978">
    <property type="protein sequence ID" value="VDK37653.1"/>
    <property type="molecule type" value="Genomic_DNA"/>
</dbReference>
<dbReference type="WBParaSite" id="GPUH_0000306801-mRNA-1">
    <property type="protein sequence ID" value="GPUH_0000306801-mRNA-1"/>
    <property type="gene ID" value="GPUH_0000306801"/>
</dbReference>
<dbReference type="SUPFAM" id="SSF48371">
    <property type="entry name" value="ARM repeat"/>
    <property type="match status" value="1"/>
</dbReference>
<evidence type="ECO:0000313" key="7">
    <source>
        <dbReference type="EMBL" id="VDK37653.1"/>
    </source>
</evidence>
<evidence type="ECO:0000256" key="4">
    <source>
        <dbReference type="ARBA" id="ARBA00022737"/>
    </source>
</evidence>
<dbReference type="InterPro" id="IPR016024">
    <property type="entry name" value="ARM-type_fold"/>
</dbReference>
<proteinExistence type="predicted"/>
<accession>A0A183D2X2</accession>
<dbReference type="PROSITE" id="PS50166">
    <property type="entry name" value="IMPORTIN_B_NT"/>
    <property type="match status" value="1"/>
</dbReference>
<protein>
    <submittedName>
        <fullName evidence="9">Importin N-terminal domain-containing protein</fullName>
    </submittedName>
</protein>
<reference evidence="7 8" key="2">
    <citation type="submission" date="2018-11" db="EMBL/GenBank/DDBJ databases">
        <authorList>
            <consortium name="Pathogen Informatics"/>
        </authorList>
    </citation>
    <scope>NUCLEOTIDE SEQUENCE [LARGE SCALE GENOMIC DNA]</scope>
</reference>
<name>A0A183D2X2_9BILA</name>
<dbReference type="GO" id="GO:0031267">
    <property type="term" value="F:small GTPase binding"/>
    <property type="evidence" value="ECO:0007669"/>
    <property type="project" value="InterPro"/>
</dbReference>
<dbReference type="InterPro" id="IPR040122">
    <property type="entry name" value="Importin_beta"/>
</dbReference>
<dbReference type="GO" id="GO:0005737">
    <property type="term" value="C:cytoplasm"/>
    <property type="evidence" value="ECO:0007669"/>
    <property type="project" value="UniProtKB-SubCell"/>
</dbReference>
<evidence type="ECO:0000259" key="6">
    <source>
        <dbReference type="PROSITE" id="PS50166"/>
    </source>
</evidence>
<feature type="domain" description="Importin N-terminal" evidence="6">
    <location>
        <begin position="1"/>
        <end position="60"/>
    </location>
</feature>
<dbReference type="Proteomes" id="UP000271098">
    <property type="component" value="Unassembled WGS sequence"/>
</dbReference>
<keyword evidence="4" id="KW-0677">Repeat</keyword>
<dbReference type="OrthoDB" id="951172at2759"/>
<keyword evidence="8" id="KW-1185">Reference proteome</keyword>
<dbReference type="InterPro" id="IPR001494">
    <property type="entry name" value="Importin-beta_N"/>
</dbReference>
<evidence type="ECO:0000256" key="5">
    <source>
        <dbReference type="ARBA" id="ARBA00022927"/>
    </source>
</evidence>
<evidence type="ECO:0000313" key="9">
    <source>
        <dbReference type="WBParaSite" id="GPUH_0000306801-mRNA-1"/>
    </source>
</evidence>
<reference evidence="9" key="1">
    <citation type="submission" date="2016-06" db="UniProtKB">
        <authorList>
            <consortium name="WormBaseParasite"/>
        </authorList>
    </citation>
    <scope>IDENTIFICATION</scope>
</reference>
<sequence length="212" mass="23828">MHPEFCCYLVFILSEVKDEQVANRSLAGLILKNSIRILWGRLPEPVKQYVKNKTLLAISDPHSLIRATVGIIITTIVVHEGIAQWPTLLPMLCSMLDSSDEHLQEVHSADMLGPQEHLNTLIPKLLCFFNSPSAKLRALALNSVNCVLLVQTEPLNNIMDVFLQQLFARANDADTVYFQCFSPFYFTSSNNSCFCISGCNFWSSTTVWSAEK</sequence>
<evidence type="ECO:0000256" key="3">
    <source>
        <dbReference type="ARBA" id="ARBA00022490"/>
    </source>
</evidence>
<comment type="subcellular location">
    <subcellularLocation>
        <location evidence="1">Cytoplasm</location>
    </subcellularLocation>
</comment>
<organism evidence="9">
    <name type="scientific">Gongylonema pulchrum</name>
    <dbReference type="NCBI Taxonomy" id="637853"/>
    <lineage>
        <taxon>Eukaryota</taxon>
        <taxon>Metazoa</taxon>
        <taxon>Ecdysozoa</taxon>
        <taxon>Nematoda</taxon>
        <taxon>Chromadorea</taxon>
        <taxon>Rhabditida</taxon>
        <taxon>Spirurina</taxon>
        <taxon>Spiruromorpha</taxon>
        <taxon>Spiruroidea</taxon>
        <taxon>Gongylonematidae</taxon>
        <taxon>Gongylonema</taxon>
    </lineage>
</organism>
<dbReference type="Gene3D" id="1.25.10.10">
    <property type="entry name" value="Leucine-rich Repeat Variant"/>
    <property type="match status" value="1"/>
</dbReference>
<dbReference type="AlphaFoldDB" id="A0A183D2X2"/>
<evidence type="ECO:0000313" key="8">
    <source>
        <dbReference type="Proteomes" id="UP000271098"/>
    </source>
</evidence>
<keyword evidence="3" id="KW-0963">Cytoplasm</keyword>
<evidence type="ECO:0000256" key="1">
    <source>
        <dbReference type="ARBA" id="ARBA00004496"/>
    </source>
</evidence>
<dbReference type="GO" id="GO:0006606">
    <property type="term" value="P:protein import into nucleus"/>
    <property type="evidence" value="ECO:0007669"/>
    <property type="project" value="InterPro"/>
</dbReference>
<keyword evidence="2" id="KW-0813">Transport</keyword>
<evidence type="ECO:0000256" key="2">
    <source>
        <dbReference type="ARBA" id="ARBA00022448"/>
    </source>
</evidence>
<gene>
    <name evidence="7" type="ORF">GPUH_LOCUS3063</name>
</gene>
<dbReference type="InterPro" id="IPR011989">
    <property type="entry name" value="ARM-like"/>
</dbReference>
<keyword evidence="5" id="KW-0653">Protein transport</keyword>
<dbReference type="PANTHER" id="PTHR10527">
    <property type="entry name" value="IMPORTIN BETA"/>
    <property type="match status" value="1"/>
</dbReference>